<dbReference type="Pfam" id="PF13487">
    <property type="entry name" value="HD_5"/>
    <property type="match status" value="1"/>
</dbReference>
<feature type="domain" description="HAMP" evidence="1">
    <location>
        <begin position="25"/>
        <end position="78"/>
    </location>
</feature>
<proteinExistence type="predicted"/>
<dbReference type="STRING" id="1437059.A6A05_03240"/>
<feature type="domain" description="HD-GYP" evidence="2">
    <location>
        <begin position="434"/>
        <end position="649"/>
    </location>
</feature>
<dbReference type="GO" id="GO:0016020">
    <property type="term" value="C:membrane"/>
    <property type="evidence" value="ECO:0007669"/>
    <property type="project" value="InterPro"/>
</dbReference>
<dbReference type="Gene3D" id="1.10.3210.10">
    <property type="entry name" value="Hypothetical protein af1432"/>
    <property type="match status" value="2"/>
</dbReference>
<dbReference type="Pfam" id="PF01590">
    <property type="entry name" value="GAF"/>
    <property type="match status" value="1"/>
</dbReference>
<dbReference type="OrthoDB" id="9802066at2"/>
<organism evidence="3 4">
    <name type="scientific">Magnetospirillum moscoviense</name>
    <dbReference type="NCBI Taxonomy" id="1437059"/>
    <lineage>
        <taxon>Bacteria</taxon>
        <taxon>Pseudomonadati</taxon>
        <taxon>Pseudomonadota</taxon>
        <taxon>Alphaproteobacteria</taxon>
        <taxon>Rhodospirillales</taxon>
        <taxon>Rhodospirillaceae</taxon>
        <taxon>Magnetospirillum</taxon>
    </lineage>
</organism>
<gene>
    <name evidence="3" type="ORF">A6A05_03240</name>
</gene>
<dbReference type="EMBL" id="LWQU01000163">
    <property type="protein sequence ID" value="OAN47952.1"/>
    <property type="molecule type" value="Genomic_DNA"/>
</dbReference>
<dbReference type="PANTHER" id="PTHR43155">
    <property type="entry name" value="CYCLIC DI-GMP PHOSPHODIESTERASE PA4108-RELATED"/>
    <property type="match status" value="1"/>
</dbReference>
<dbReference type="GO" id="GO:0007165">
    <property type="term" value="P:signal transduction"/>
    <property type="evidence" value="ECO:0007669"/>
    <property type="project" value="InterPro"/>
</dbReference>
<comment type="caution">
    <text evidence="3">The sequence shown here is derived from an EMBL/GenBank/DDBJ whole genome shotgun (WGS) entry which is preliminary data.</text>
</comment>
<evidence type="ECO:0000313" key="3">
    <source>
        <dbReference type="EMBL" id="OAN47952.1"/>
    </source>
</evidence>
<dbReference type="CDD" id="cd00077">
    <property type="entry name" value="HDc"/>
    <property type="match status" value="1"/>
</dbReference>
<name>A0A178MGZ0_9PROT</name>
<evidence type="ECO:0000259" key="2">
    <source>
        <dbReference type="PROSITE" id="PS51832"/>
    </source>
</evidence>
<dbReference type="InterPro" id="IPR037522">
    <property type="entry name" value="HD_GYP_dom"/>
</dbReference>
<accession>A0A178MGZ0</accession>
<protein>
    <submittedName>
        <fullName evidence="3">Diguanylate cyclase</fullName>
    </submittedName>
</protein>
<dbReference type="GO" id="GO:0008081">
    <property type="term" value="F:phosphoric diester hydrolase activity"/>
    <property type="evidence" value="ECO:0007669"/>
    <property type="project" value="UniProtKB-ARBA"/>
</dbReference>
<dbReference type="InterPro" id="IPR003018">
    <property type="entry name" value="GAF"/>
</dbReference>
<evidence type="ECO:0000259" key="1">
    <source>
        <dbReference type="PROSITE" id="PS50885"/>
    </source>
</evidence>
<dbReference type="Gene3D" id="3.30.450.40">
    <property type="match status" value="1"/>
</dbReference>
<reference evidence="3 4" key="1">
    <citation type="submission" date="2016-04" db="EMBL/GenBank/DDBJ databases">
        <title>Draft genome sequence of freshwater magnetotactic bacteria Magnetospirillum marisnigri SP-1 and Magnetospirillum moscoviense BB-1.</title>
        <authorList>
            <person name="Koziaeva V."/>
            <person name="Dziuba M.V."/>
            <person name="Ivanov T.M."/>
            <person name="Kuznetsov B."/>
            <person name="Grouzdev D.S."/>
        </authorList>
    </citation>
    <scope>NUCLEOTIDE SEQUENCE [LARGE SCALE GENOMIC DNA]</scope>
    <source>
        <strain evidence="3 4">BB-1</strain>
    </source>
</reference>
<dbReference type="SUPFAM" id="SSF55781">
    <property type="entry name" value="GAF domain-like"/>
    <property type="match status" value="1"/>
</dbReference>
<dbReference type="SUPFAM" id="SSF109604">
    <property type="entry name" value="HD-domain/PDEase-like"/>
    <property type="match status" value="2"/>
</dbReference>
<dbReference type="Gene3D" id="6.10.340.10">
    <property type="match status" value="1"/>
</dbReference>
<sequence length="666" mass="74713">MQRHVLMLALGALAVIVPLALWFSSSMAKVVRELAADAERIQNMDFSDDEAHDSHIQEFHQLGEAFRQMKATLSAKTDALAFAQDKLARIIDLGIAMSAERDTSKLMDMILLGAKDLTNADGGTLYIRSDDDKLNFQILRNDTLGVALGGEGRPAPTIPPVPMFDESGQPNHRNVVSHAVHQQETINIPDAYDAGQFDFSGTRIFDERNHYRSKSFMTVPLKPRGGDVIGALQLINARPPGSSEIIPFAADIQRFIEALAAQAATALYNRELLLAQERLMDSMIQLIAGAIDAKSPYTGGHCERVPELSVMLAEKACEVKDGPLADFAFTTDEEWREFRIGAWLHDCGKVTTPEYVVDKATKLETIYNRIHEVRTRFEVLLRDAEIQRLRSIASGMNPAEAGSRMAGRKAQLLDDFAFVAECNVGGEFMAPEKVERLKRIAGYTWWRHFDDRLGLSHEELKRYPAEASPLPMEEKLLSDKEHHIIPRAAAVKDLYQGCGFQAQVPENLYNLGEVYNLSVGRGTLTEEERFKINEHIMQTIVMLERLPFPKHLKRVPEYAGTHHETMIGSGYPRKLTQDHLSIPARITAIADIFEALTASDRPYKKAKTLSESVKILSFFKKDGHIDADLFDLFLTSGVYRDYAERFLLPEQIDEVEIEKFITQTAA</sequence>
<dbReference type="Proteomes" id="UP000078543">
    <property type="component" value="Unassembled WGS sequence"/>
</dbReference>
<dbReference type="PROSITE" id="PS50885">
    <property type="entry name" value="HAMP"/>
    <property type="match status" value="1"/>
</dbReference>
<dbReference type="PROSITE" id="PS51832">
    <property type="entry name" value="HD_GYP"/>
    <property type="match status" value="1"/>
</dbReference>
<evidence type="ECO:0000313" key="4">
    <source>
        <dbReference type="Proteomes" id="UP000078543"/>
    </source>
</evidence>
<dbReference type="InterPro" id="IPR003607">
    <property type="entry name" value="HD/PDEase_dom"/>
</dbReference>
<dbReference type="SMART" id="SM00065">
    <property type="entry name" value="GAF"/>
    <property type="match status" value="1"/>
</dbReference>
<dbReference type="InterPro" id="IPR003660">
    <property type="entry name" value="HAMP_dom"/>
</dbReference>
<dbReference type="AlphaFoldDB" id="A0A178MGZ0"/>
<dbReference type="SMART" id="SM00471">
    <property type="entry name" value="HDc"/>
    <property type="match status" value="1"/>
</dbReference>
<dbReference type="InterPro" id="IPR029016">
    <property type="entry name" value="GAF-like_dom_sf"/>
</dbReference>
<dbReference type="PANTHER" id="PTHR43155:SF2">
    <property type="entry name" value="CYCLIC DI-GMP PHOSPHODIESTERASE PA4108"/>
    <property type="match status" value="1"/>
</dbReference>
<keyword evidence="4" id="KW-1185">Reference proteome</keyword>